<evidence type="ECO:0000313" key="2">
    <source>
        <dbReference type="Proteomes" id="UP000198253"/>
    </source>
</evidence>
<dbReference type="AlphaFoldDB" id="A0A1C4Y3W4"/>
<name>A0A1C4Y3W4_MICEC</name>
<organism evidence="1 2">
    <name type="scientific">Micromonospora echinospora</name>
    <name type="common">Micromonospora purpurea</name>
    <dbReference type="NCBI Taxonomy" id="1877"/>
    <lineage>
        <taxon>Bacteria</taxon>
        <taxon>Bacillati</taxon>
        <taxon>Actinomycetota</taxon>
        <taxon>Actinomycetes</taxon>
        <taxon>Micromonosporales</taxon>
        <taxon>Micromonosporaceae</taxon>
        <taxon>Micromonospora</taxon>
    </lineage>
</organism>
<dbReference type="Proteomes" id="UP000198253">
    <property type="component" value="Chromosome I"/>
</dbReference>
<protein>
    <submittedName>
        <fullName evidence="1">Uncharacterized protein</fullName>
    </submittedName>
</protein>
<dbReference type="EMBL" id="LT607413">
    <property type="protein sequence ID" value="SCF15412.1"/>
    <property type="molecule type" value="Genomic_DNA"/>
</dbReference>
<keyword evidence="2" id="KW-1185">Reference proteome</keyword>
<accession>A0A1C4Y3W4</accession>
<dbReference type="InParanoid" id="A0A1C4Y3W4"/>
<reference evidence="2" key="1">
    <citation type="submission" date="2016-06" db="EMBL/GenBank/DDBJ databases">
        <authorList>
            <person name="Varghese N."/>
            <person name="Submissions Spin"/>
        </authorList>
    </citation>
    <scope>NUCLEOTIDE SEQUENCE [LARGE SCALE GENOMIC DNA]</scope>
    <source>
        <strain evidence="2">DSM 43816</strain>
    </source>
</reference>
<proteinExistence type="predicted"/>
<evidence type="ECO:0000313" key="1">
    <source>
        <dbReference type="EMBL" id="SCF15412.1"/>
    </source>
</evidence>
<sequence length="43" mass="5111">MILQEGFGKHGEEVIDILELIDLDEARHGYYAEILKRRKKARR</sequence>
<gene>
    <name evidence="1" type="ORF">GA0070618_3570</name>
</gene>